<evidence type="ECO:0008006" key="4">
    <source>
        <dbReference type="Google" id="ProtNLM"/>
    </source>
</evidence>
<evidence type="ECO:0000256" key="1">
    <source>
        <dbReference type="SAM" id="Phobius"/>
    </source>
</evidence>
<name>A0A072NJ06_SCHAZ</name>
<comment type="caution">
    <text evidence="2">The sequence shown here is derived from an EMBL/GenBank/DDBJ whole genome shotgun (WGS) entry which is preliminary data.</text>
</comment>
<accession>A0A072NJ06</accession>
<dbReference type="PATRIC" id="fig|1348973.3.peg.3691"/>
<dbReference type="Proteomes" id="UP000027936">
    <property type="component" value="Unassembled WGS sequence"/>
</dbReference>
<evidence type="ECO:0000313" key="3">
    <source>
        <dbReference type="Proteomes" id="UP000027936"/>
    </source>
</evidence>
<keyword evidence="1" id="KW-0472">Membrane</keyword>
<keyword evidence="1" id="KW-0812">Transmembrane</keyword>
<sequence length="110" mass="12640">MIGWLNVGSLVLGLIAWILPVVSLMRYKKNVHNHWFVLSILSISACAISLYFQIFYNYHLVKIKDWTALMDTMGAVVFASEVLLIVTIILNVITLIVYRDSNRLKLKRDT</sequence>
<evidence type="ECO:0000313" key="2">
    <source>
        <dbReference type="EMBL" id="KEF36893.1"/>
    </source>
</evidence>
<gene>
    <name evidence="2" type="ORF">M670_03807</name>
</gene>
<feature type="transmembrane region" description="Helical" evidence="1">
    <location>
        <begin position="6"/>
        <end position="24"/>
    </location>
</feature>
<feature type="transmembrane region" description="Helical" evidence="1">
    <location>
        <begin position="76"/>
        <end position="98"/>
    </location>
</feature>
<reference evidence="2 3" key="1">
    <citation type="submission" date="2014-04" db="EMBL/GenBank/DDBJ databases">
        <title>Draft genome sequence of Bacillus azotoformans MEV2011, a (co-) denitrifying strain unable to grow in the presence of oxygen.</title>
        <authorList>
            <person name="Nielsen M."/>
            <person name="Schreiber L."/>
            <person name="Finster K."/>
            <person name="Schramm A."/>
        </authorList>
    </citation>
    <scope>NUCLEOTIDE SEQUENCE [LARGE SCALE GENOMIC DNA]</scope>
    <source>
        <strain evidence="2 3">MEV2011</strain>
    </source>
</reference>
<organism evidence="2 3">
    <name type="scientific">Schinkia azotoformans MEV2011</name>
    <dbReference type="NCBI Taxonomy" id="1348973"/>
    <lineage>
        <taxon>Bacteria</taxon>
        <taxon>Bacillati</taxon>
        <taxon>Bacillota</taxon>
        <taxon>Bacilli</taxon>
        <taxon>Bacillales</taxon>
        <taxon>Bacillaceae</taxon>
        <taxon>Calidifontibacillus/Schinkia group</taxon>
        <taxon>Schinkia</taxon>
    </lineage>
</organism>
<dbReference type="RefSeq" id="WP_035197424.1">
    <property type="nucleotide sequence ID" value="NZ_JJRY01000020.1"/>
</dbReference>
<feature type="transmembrane region" description="Helical" evidence="1">
    <location>
        <begin position="36"/>
        <end position="56"/>
    </location>
</feature>
<proteinExistence type="predicted"/>
<protein>
    <recommendedName>
        <fullName evidence="4">Cytochrome c oxidase subunit 4</fullName>
    </recommendedName>
</protein>
<dbReference type="OrthoDB" id="1758157at2"/>
<dbReference type="EMBL" id="JJRY01000020">
    <property type="protein sequence ID" value="KEF36893.1"/>
    <property type="molecule type" value="Genomic_DNA"/>
</dbReference>
<keyword evidence="1" id="KW-1133">Transmembrane helix</keyword>
<dbReference type="AlphaFoldDB" id="A0A072NJ06"/>